<evidence type="ECO:0000256" key="10">
    <source>
        <dbReference type="ARBA" id="ARBA00023033"/>
    </source>
</evidence>
<dbReference type="Pfam" id="PF00067">
    <property type="entry name" value="p450"/>
    <property type="match status" value="1"/>
</dbReference>
<evidence type="ECO:0000256" key="3">
    <source>
        <dbReference type="ARBA" id="ARBA00010617"/>
    </source>
</evidence>
<evidence type="ECO:0000256" key="4">
    <source>
        <dbReference type="ARBA" id="ARBA00022617"/>
    </source>
</evidence>
<evidence type="ECO:0000256" key="12">
    <source>
        <dbReference type="PIRSR" id="PIRSR602401-1"/>
    </source>
</evidence>
<dbReference type="InterPro" id="IPR017972">
    <property type="entry name" value="Cyt_P450_CS"/>
</dbReference>
<dbReference type="eggNOG" id="KOG0156">
    <property type="taxonomic scope" value="Eukaryota"/>
</dbReference>
<dbReference type="GO" id="GO:0020037">
    <property type="term" value="F:heme binding"/>
    <property type="evidence" value="ECO:0007669"/>
    <property type="project" value="InterPro"/>
</dbReference>
<dbReference type="InterPro" id="IPR001128">
    <property type="entry name" value="Cyt_P450"/>
</dbReference>
<evidence type="ECO:0000256" key="2">
    <source>
        <dbReference type="ARBA" id="ARBA00004167"/>
    </source>
</evidence>
<dbReference type="PROSITE" id="PS00086">
    <property type="entry name" value="CYTOCHROME_P450"/>
    <property type="match status" value="1"/>
</dbReference>
<dbReference type="STRING" id="5786.F0ZS02"/>
<keyword evidence="7 14" id="KW-1133">Transmembrane helix</keyword>
<feature type="transmembrane region" description="Helical" evidence="14">
    <location>
        <begin position="6"/>
        <end position="27"/>
    </location>
</feature>
<evidence type="ECO:0000256" key="6">
    <source>
        <dbReference type="ARBA" id="ARBA00022723"/>
    </source>
</evidence>
<evidence type="ECO:0000256" key="14">
    <source>
        <dbReference type="SAM" id="Phobius"/>
    </source>
</evidence>
<evidence type="ECO:0000256" key="7">
    <source>
        <dbReference type="ARBA" id="ARBA00022989"/>
    </source>
</evidence>
<accession>F0ZS02</accession>
<dbReference type="RefSeq" id="XP_003290186.1">
    <property type="nucleotide sequence ID" value="XM_003290138.1"/>
</dbReference>
<keyword evidence="10 13" id="KW-0503">Monooxygenase</keyword>
<evidence type="ECO:0000313" key="15">
    <source>
        <dbReference type="EMBL" id="EGC33285.1"/>
    </source>
</evidence>
<dbReference type="PANTHER" id="PTHR24303">
    <property type="entry name" value="HEME-BINDING MONOOXYGENASE FAMILY"/>
    <property type="match status" value="1"/>
</dbReference>
<dbReference type="InterPro" id="IPR036396">
    <property type="entry name" value="Cyt_P450_sf"/>
</dbReference>
<dbReference type="KEGG" id="dpp:DICPUDRAFT_80939"/>
<evidence type="ECO:0000313" key="16">
    <source>
        <dbReference type="Proteomes" id="UP000001064"/>
    </source>
</evidence>
<dbReference type="InParanoid" id="F0ZS02"/>
<evidence type="ECO:0000256" key="13">
    <source>
        <dbReference type="RuleBase" id="RU000461"/>
    </source>
</evidence>
<keyword evidence="11 14" id="KW-0472">Membrane</keyword>
<evidence type="ECO:0000256" key="9">
    <source>
        <dbReference type="ARBA" id="ARBA00023004"/>
    </source>
</evidence>
<evidence type="ECO:0000256" key="5">
    <source>
        <dbReference type="ARBA" id="ARBA00022692"/>
    </source>
</evidence>
<dbReference type="PRINTS" id="PR00463">
    <property type="entry name" value="EP450I"/>
</dbReference>
<feature type="binding site" description="axial binding residue" evidence="12">
    <location>
        <position position="436"/>
    </location>
    <ligand>
        <name>heme</name>
        <dbReference type="ChEBI" id="CHEBI:30413"/>
    </ligand>
    <ligandPart>
        <name>Fe</name>
        <dbReference type="ChEBI" id="CHEBI:18248"/>
    </ligandPart>
</feature>
<evidence type="ECO:0008006" key="17">
    <source>
        <dbReference type="Google" id="ProtNLM"/>
    </source>
</evidence>
<comment type="subcellular location">
    <subcellularLocation>
        <location evidence="2">Membrane</location>
        <topology evidence="2">Single-pass membrane protein</topology>
    </subcellularLocation>
</comment>
<dbReference type="PRINTS" id="PR00385">
    <property type="entry name" value="P450"/>
</dbReference>
<evidence type="ECO:0000256" key="1">
    <source>
        <dbReference type="ARBA" id="ARBA00001971"/>
    </source>
</evidence>
<dbReference type="Proteomes" id="UP000001064">
    <property type="component" value="Unassembled WGS sequence"/>
</dbReference>
<protein>
    <recommendedName>
        <fullName evidence="17">Cytochrome P450 family protein</fullName>
    </recommendedName>
</protein>
<evidence type="ECO:0000256" key="8">
    <source>
        <dbReference type="ARBA" id="ARBA00023002"/>
    </source>
</evidence>
<comment type="similarity">
    <text evidence="3 13">Belongs to the cytochrome P450 family.</text>
</comment>
<comment type="cofactor">
    <cofactor evidence="1 12">
        <name>heme</name>
        <dbReference type="ChEBI" id="CHEBI:30413"/>
    </cofactor>
</comment>
<dbReference type="GO" id="GO:0004497">
    <property type="term" value="F:monooxygenase activity"/>
    <property type="evidence" value="ECO:0007669"/>
    <property type="project" value="UniProtKB-KW"/>
</dbReference>
<dbReference type="Gene3D" id="1.10.630.10">
    <property type="entry name" value="Cytochrome P450"/>
    <property type="match status" value="1"/>
</dbReference>
<reference evidence="16" key="1">
    <citation type="journal article" date="2011" name="Genome Biol.">
        <title>Comparative genomics of the social amoebae Dictyostelium discoideum and Dictyostelium purpureum.</title>
        <authorList>
            <consortium name="US DOE Joint Genome Institute (JGI-PGF)"/>
            <person name="Sucgang R."/>
            <person name="Kuo A."/>
            <person name="Tian X."/>
            <person name="Salerno W."/>
            <person name="Parikh A."/>
            <person name="Feasley C.L."/>
            <person name="Dalin E."/>
            <person name="Tu H."/>
            <person name="Huang E."/>
            <person name="Barry K."/>
            <person name="Lindquist E."/>
            <person name="Shapiro H."/>
            <person name="Bruce D."/>
            <person name="Schmutz J."/>
            <person name="Salamov A."/>
            <person name="Fey P."/>
            <person name="Gaudet P."/>
            <person name="Anjard C."/>
            <person name="Babu M.M."/>
            <person name="Basu S."/>
            <person name="Bushmanova Y."/>
            <person name="van der Wel H."/>
            <person name="Katoh-Kurasawa M."/>
            <person name="Dinh C."/>
            <person name="Coutinho P.M."/>
            <person name="Saito T."/>
            <person name="Elias M."/>
            <person name="Schaap P."/>
            <person name="Kay R.R."/>
            <person name="Henrissat B."/>
            <person name="Eichinger L."/>
            <person name="Rivero F."/>
            <person name="Putnam N.H."/>
            <person name="West C.M."/>
            <person name="Loomis W.F."/>
            <person name="Chisholm R.L."/>
            <person name="Shaulsky G."/>
            <person name="Strassmann J.E."/>
            <person name="Queller D.C."/>
            <person name="Kuspa A."/>
            <person name="Grigoriev I.V."/>
        </authorList>
    </citation>
    <scope>NUCLEOTIDE SEQUENCE [LARGE SCALE GENOMIC DNA]</scope>
    <source>
        <strain evidence="16">QSDP1</strain>
    </source>
</reference>
<keyword evidence="6 12" id="KW-0479">Metal-binding</keyword>
<dbReference type="EMBL" id="GL871149">
    <property type="protein sequence ID" value="EGC33285.1"/>
    <property type="molecule type" value="Genomic_DNA"/>
</dbReference>
<name>F0ZS02_DICPU</name>
<keyword evidence="5 14" id="KW-0812">Transmembrane</keyword>
<gene>
    <name evidence="15" type="ORF">DICPUDRAFT_80939</name>
</gene>
<dbReference type="OMA" id="TQEEHSG"/>
<dbReference type="AlphaFoldDB" id="F0ZS02"/>
<organism evidence="15 16">
    <name type="scientific">Dictyostelium purpureum</name>
    <name type="common">Slime mold</name>
    <dbReference type="NCBI Taxonomy" id="5786"/>
    <lineage>
        <taxon>Eukaryota</taxon>
        <taxon>Amoebozoa</taxon>
        <taxon>Evosea</taxon>
        <taxon>Eumycetozoa</taxon>
        <taxon>Dictyostelia</taxon>
        <taxon>Dictyosteliales</taxon>
        <taxon>Dictyosteliaceae</taxon>
        <taxon>Dictyostelium</taxon>
    </lineage>
</organism>
<dbReference type="VEuPathDB" id="AmoebaDB:DICPUDRAFT_80939"/>
<evidence type="ECO:0000256" key="11">
    <source>
        <dbReference type="ARBA" id="ARBA00023136"/>
    </source>
</evidence>
<dbReference type="InterPro" id="IPR002401">
    <property type="entry name" value="Cyt_P450_E_grp-I"/>
</dbReference>
<dbReference type="OrthoDB" id="1055148at2759"/>
<dbReference type="GO" id="GO:0016020">
    <property type="term" value="C:membrane"/>
    <property type="evidence" value="ECO:0007669"/>
    <property type="project" value="UniProtKB-SubCell"/>
</dbReference>
<dbReference type="GO" id="GO:0016705">
    <property type="term" value="F:oxidoreductase activity, acting on paired donors, with incorporation or reduction of molecular oxygen"/>
    <property type="evidence" value="ECO:0007669"/>
    <property type="project" value="InterPro"/>
</dbReference>
<keyword evidence="4 12" id="KW-0349">Heme</keyword>
<dbReference type="GO" id="GO:0005506">
    <property type="term" value="F:iron ion binding"/>
    <property type="evidence" value="ECO:0007669"/>
    <property type="project" value="InterPro"/>
</dbReference>
<dbReference type="GeneID" id="10504555"/>
<dbReference type="PANTHER" id="PTHR24303:SF37">
    <property type="entry name" value="CYTOCHROME P450 514A1-RELATED"/>
    <property type="match status" value="1"/>
</dbReference>
<proteinExistence type="inferred from homology"/>
<keyword evidence="9 12" id="KW-0408">Iron</keyword>
<keyword evidence="8 13" id="KW-0560">Oxidoreductase</keyword>
<keyword evidence="16" id="KW-1185">Reference proteome</keyword>
<sequence length="491" mass="56490">MVVLQIINTFIVVLLLLVTILVIKDLVYTDRKKRLNKLIPGPKGIPIFGNLFQINVNDLPTSLNGLYKKYGSIYRLRLGNVETVVLTGGGNMESFIKNWKIFEDRYIRVSRFFTKDLEIIFSNGDIHNKLKNVLIGEITARKLNNGPSLFNVKKYVGDLMNKIYKDDDTVVENLPFYIKELVSKIMVKFTYGREEDDETYAKIIFKVTRLVETAGHFMYSDYVPLMLPIDLINSNKGSILSDFFYLRNYSKACLEKLKNNSDTGDNDETTKANRPLIDFYYDMYLNGEIKYESVLLSPMDLLLAGMDTTANSLSNIMVALINNPHVQEKMFQEIKNNNTSDDISYSDNTKYPYTNAVIKETHRYFSVVQIPEPFITTDDVEVNGYKIAKGTQIIKNLASTHLSEEFWEDPLKFNPERFLTEEKKKTYHFGAGKRVCPGRFFGSFILFLSAILLVKNFKFVNPNPHEPINEKGVVGLVKQCIDFKVILKKRQ</sequence>
<dbReference type="SUPFAM" id="SSF48264">
    <property type="entry name" value="Cytochrome P450"/>
    <property type="match status" value="1"/>
</dbReference>